<evidence type="ECO:0000313" key="2">
    <source>
        <dbReference type="Proteomes" id="UP001281410"/>
    </source>
</evidence>
<proteinExistence type="predicted"/>
<dbReference type="PANTHER" id="PTHR31286:SF167">
    <property type="entry name" value="OS09G0268800 PROTEIN"/>
    <property type="match status" value="1"/>
</dbReference>
<dbReference type="EMBL" id="JANJYJ010000010">
    <property type="protein sequence ID" value="KAK3182772.1"/>
    <property type="molecule type" value="Genomic_DNA"/>
</dbReference>
<comment type="caution">
    <text evidence="1">The sequence shown here is derived from an EMBL/GenBank/DDBJ whole genome shotgun (WGS) entry which is preliminary data.</text>
</comment>
<keyword evidence="2" id="KW-1185">Reference proteome</keyword>
<sequence length="171" mass="19310">MGHDEIAKLCANMTLMEKEWPVLRLQDDLKMAGMQRLALSRVSKVLTNKLVNINVFIGLLKKIWQCEEDRCRVMAGGPWTFDGALIVLVEPSGKGNIANMSFQSSEFWVQIHGVPMLCMTKEIGQFLGRMVGLVKEVDVRLSGECSGDFLRIRVAVDVKKPFRRCLRVDVL</sequence>
<protein>
    <recommendedName>
        <fullName evidence="3">DUF4283 domain-containing protein</fullName>
    </recommendedName>
</protein>
<dbReference type="Proteomes" id="UP001281410">
    <property type="component" value="Unassembled WGS sequence"/>
</dbReference>
<reference evidence="1" key="1">
    <citation type="journal article" date="2023" name="Plant J.">
        <title>Genome sequences and population genomics provide insights into the demographic history, inbreeding, and mutation load of two 'living fossil' tree species of Dipteronia.</title>
        <authorList>
            <person name="Feng Y."/>
            <person name="Comes H.P."/>
            <person name="Chen J."/>
            <person name="Zhu S."/>
            <person name="Lu R."/>
            <person name="Zhang X."/>
            <person name="Li P."/>
            <person name="Qiu J."/>
            <person name="Olsen K.M."/>
            <person name="Qiu Y."/>
        </authorList>
    </citation>
    <scope>NUCLEOTIDE SEQUENCE</scope>
    <source>
        <strain evidence="1">NBL</strain>
    </source>
</reference>
<organism evidence="1 2">
    <name type="scientific">Dipteronia sinensis</name>
    <dbReference type="NCBI Taxonomy" id="43782"/>
    <lineage>
        <taxon>Eukaryota</taxon>
        <taxon>Viridiplantae</taxon>
        <taxon>Streptophyta</taxon>
        <taxon>Embryophyta</taxon>
        <taxon>Tracheophyta</taxon>
        <taxon>Spermatophyta</taxon>
        <taxon>Magnoliopsida</taxon>
        <taxon>eudicotyledons</taxon>
        <taxon>Gunneridae</taxon>
        <taxon>Pentapetalae</taxon>
        <taxon>rosids</taxon>
        <taxon>malvids</taxon>
        <taxon>Sapindales</taxon>
        <taxon>Sapindaceae</taxon>
        <taxon>Hippocastanoideae</taxon>
        <taxon>Acereae</taxon>
        <taxon>Dipteronia</taxon>
    </lineage>
</organism>
<gene>
    <name evidence="1" type="ORF">Dsin_030058</name>
</gene>
<dbReference type="InterPro" id="IPR040256">
    <property type="entry name" value="At4g02000-like"/>
</dbReference>
<accession>A0AAD9ZI99</accession>
<evidence type="ECO:0000313" key="1">
    <source>
        <dbReference type="EMBL" id="KAK3182772.1"/>
    </source>
</evidence>
<name>A0AAD9ZI99_9ROSI</name>
<dbReference type="AlphaFoldDB" id="A0AAD9ZI99"/>
<dbReference type="PANTHER" id="PTHR31286">
    <property type="entry name" value="GLYCINE-RICH CELL WALL STRUCTURAL PROTEIN 1.8-LIKE"/>
    <property type="match status" value="1"/>
</dbReference>
<evidence type="ECO:0008006" key="3">
    <source>
        <dbReference type="Google" id="ProtNLM"/>
    </source>
</evidence>